<dbReference type="Gene3D" id="3.40.309.10">
    <property type="entry name" value="Aldehyde Dehydrogenase, Chain A, domain 2"/>
    <property type="match status" value="1"/>
</dbReference>
<keyword evidence="4" id="KW-1185">Reference proteome</keyword>
<organism evidence="3 4">
    <name type="scientific">Nocardioides ginsengisoli</name>
    <dbReference type="NCBI Taxonomy" id="363868"/>
    <lineage>
        <taxon>Bacteria</taxon>
        <taxon>Bacillati</taxon>
        <taxon>Actinomycetota</taxon>
        <taxon>Actinomycetes</taxon>
        <taxon>Propionibacteriales</taxon>
        <taxon>Nocardioidaceae</taxon>
        <taxon>Nocardioides</taxon>
    </lineage>
</organism>
<dbReference type="EMBL" id="JBHTLX010000023">
    <property type="protein sequence ID" value="MFD1249817.1"/>
    <property type="molecule type" value="Genomic_DNA"/>
</dbReference>
<evidence type="ECO:0000313" key="3">
    <source>
        <dbReference type="EMBL" id="MFD1249817.1"/>
    </source>
</evidence>
<protein>
    <submittedName>
        <fullName evidence="3">Aldehyde dehydrogenase family protein</fullName>
    </submittedName>
</protein>
<dbReference type="Pfam" id="PF00171">
    <property type="entry name" value="Aldedh"/>
    <property type="match status" value="1"/>
</dbReference>
<dbReference type="InterPro" id="IPR015590">
    <property type="entry name" value="Aldehyde_DH_dom"/>
</dbReference>
<dbReference type="InterPro" id="IPR016163">
    <property type="entry name" value="Ald_DH_C"/>
</dbReference>
<dbReference type="SUPFAM" id="SSF53720">
    <property type="entry name" value="ALDH-like"/>
    <property type="match status" value="1"/>
</dbReference>
<comment type="caution">
    <text evidence="3">The sequence shown here is derived from an EMBL/GenBank/DDBJ whole genome shotgun (WGS) entry which is preliminary data.</text>
</comment>
<keyword evidence="1" id="KW-0560">Oxidoreductase</keyword>
<name>A0ABW3W4P2_9ACTN</name>
<proteinExistence type="predicted"/>
<sequence length="530" mass="55788">MADQPNRPVTAPAQAGHMLERARWAARAFASYSQSDVERIVRAVADVAHAHAEKYAEWAVRETGFGVVEHKVRKNQACSRGLLDTYAGQDFVTPRVRIDDKIVEVPRPAGVVLALTPSTNPVATVFFKVILSLMTRNAVVVSPHPMAKECCHDAARLLAAAAVEAGAPDGIVQCVAEPTIPLVEALMGDARTNVILATGGTGVVRSAYSSGNPAIGVGPGNVPVLVDATADPRAAAQRLVESKAFDNSVLCTNESVLIVEDSIADRLVREMERAGAAVLSADDAQRLRDFMFPIGRLNVDVVGKDASWIAQQAGIRVGPRTKVLVAPFATAVPEEPLTHEKLSPVLGMIRVPDAATGIATARAVVRIAGAGHSAAIHSADPATVLRYAAEVPVLRVSVNVGNSTGSSGLDTHLAPTMTIGTGFVGRSALGENLQPKHLVNWTRIAYSSDPAEAMPAYAGLSPWPEHRAPVPAYPLASNDDRAPVPAPARVDALVDRIGARANGAGAGDDAAFREQIRRLVVEELSHLIKG</sequence>
<dbReference type="PANTHER" id="PTHR11699">
    <property type="entry name" value="ALDEHYDE DEHYDROGENASE-RELATED"/>
    <property type="match status" value="1"/>
</dbReference>
<dbReference type="Proteomes" id="UP001597229">
    <property type="component" value="Unassembled WGS sequence"/>
</dbReference>
<evidence type="ECO:0000259" key="2">
    <source>
        <dbReference type="Pfam" id="PF00171"/>
    </source>
</evidence>
<dbReference type="InterPro" id="IPR016162">
    <property type="entry name" value="Ald_DH_N"/>
</dbReference>
<reference evidence="4" key="1">
    <citation type="journal article" date="2019" name="Int. J. Syst. Evol. Microbiol.">
        <title>The Global Catalogue of Microorganisms (GCM) 10K type strain sequencing project: providing services to taxonomists for standard genome sequencing and annotation.</title>
        <authorList>
            <consortium name="The Broad Institute Genomics Platform"/>
            <consortium name="The Broad Institute Genome Sequencing Center for Infectious Disease"/>
            <person name="Wu L."/>
            <person name="Ma J."/>
        </authorList>
    </citation>
    <scope>NUCLEOTIDE SEQUENCE [LARGE SCALE GENOMIC DNA]</scope>
    <source>
        <strain evidence="4">CCUG 52478</strain>
    </source>
</reference>
<evidence type="ECO:0000256" key="1">
    <source>
        <dbReference type="ARBA" id="ARBA00023002"/>
    </source>
</evidence>
<dbReference type="InterPro" id="IPR016161">
    <property type="entry name" value="Ald_DH/histidinol_DH"/>
</dbReference>
<evidence type="ECO:0000313" key="4">
    <source>
        <dbReference type="Proteomes" id="UP001597229"/>
    </source>
</evidence>
<accession>A0ABW3W4P2</accession>
<dbReference type="RefSeq" id="WP_367917437.1">
    <property type="nucleotide sequence ID" value="NZ_BAABAC010000004.1"/>
</dbReference>
<gene>
    <name evidence="3" type="ORF">ACFQ3F_18605</name>
</gene>
<dbReference type="Gene3D" id="3.40.605.10">
    <property type="entry name" value="Aldehyde Dehydrogenase, Chain A, domain 1"/>
    <property type="match status" value="1"/>
</dbReference>
<feature type="domain" description="Aldehyde dehydrogenase" evidence="2">
    <location>
        <begin position="12"/>
        <end position="404"/>
    </location>
</feature>